<evidence type="ECO:0000256" key="1">
    <source>
        <dbReference type="SAM" id="Phobius"/>
    </source>
</evidence>
<gene>
    <name evidence="2" type="ORF">IEN85_07210</name>
</gene>
<proteinExistence type="predicted"/>
<feature type="transmembrane region" description="Helical" evidence="1">
    <location>
        <begin position="74"/>
        <end position="95"/>
    </location>
</feature>
<dbReference type="GO" id="GO:0015097">
    <property type="term" value="F:mercury ion transmembrane transporter activity"/>
    <property type="evidence" value="ECO:0007669"/>
    <property type="project" value="InterPro"/>
</dbReference>
<evidence type="ECO:0000313" key="3">
    <source>
        <dbReference type="Proteomes" id="UP000622317"/>
    </source>
</evidence>
<keyword evidence="1" id="KW-1133">Transmembrane helix</keyword>
<dbReference type="GO" id="GO:0016020">
    <property type="term" value="C:membrane"/>
    <property type="evidence" value="ECO:0007669"/>
    <property type="project" value="InterPro"/>
</dbReference>
<comment type="caution">
    <text evidence="2">The sequence shown here is derived from an EMBL/GenBank/DDBJ whole genome shotgun (WGS) entry which is preliminary data.</text>
</comment>
<dbReference type="InterPro" id="IPR004891">
    <property type="entry name" value="Mercury-R_MerC"/>
</dbReference>
<feature type="transmembrane region" description="Helical" evidence="1">
    <location>
        <begin position="12"/>
        <end position="37"/>
    </location>
</feature>
<feature type="transmembrane region" description="Helical" evidence="1">
    <location>
        <begin position="107"/>
        <end position="124"/>
    </location>
</feature>
<feature type="transmembrane region" description="Helical" evidence="1">
    <location>
        <begin position="49"/>
        <end position="67"/>
    </location>
</feature>
<keyword evidence="1" id="KW-0812">Transmembrane</keyword>
<dbReference type="EMBL" id="JACYFG010000007">
    <property type="protein sequence ID" value="MBD5779277.1"/>
    <property type="molecule type" value="Genomic_DNA"/>
</dbReference>
<organism evidence="2 3">
    <name type="scientific">Pelagicoccus enzymogenes</name>
    <dbReference type="NCBI Taxonomy" id="2773457"/>
    <lineage>
        <taxon>Bacteria</taxon>
        <taxon>Pseudomonadati</taxon>
        <taxon>Verrucomicrobiota</taxon>
        <taxon>Opitutia</taxon>
        <taxon>Puniceicoccales</taxon>
        <taxon>Pelagicoccaceae</taxon>
        <taxon>Pelagicoccus</taxon>
    </lineage>
</organism>
<keyword evidence="1" id="KW-0472">Membrane</keyword>
<accession>A0A927IEP7</accession>
<keyword evidence="3" id="KW-1185">Reference proteome</keyword>
<dbReference type="Pfam" id="PF03203">
    <property type="entry name" value="MerC"/>
    <property type="match status" value="1"/>
</dbReference>
<dbReference type="AlphaFoldDB" id="A0A927IEP7"/>
<dbReference type="Proteomes" id="UP000622317">
    <property type="component" value="Unassembled WGS sequence"/>
</dbReference>
<protein>
    <submittedName>
        <fullName evidence="2">MerC domain-containing protein</fullName>
    </submittedName>
</protein>
<sequence length="145" mass="16424">MHRAETKKWDLAGISLSVLCAIHCLSVPFLMGVLPMFGLDFVGNHEFEWVMMGIIFLVAGISYVNGFRRHGRKAIFAFFVAGVVIFTVVRPLLGHDHHHDHVHVNDLHHIATVVGGLVFVLGHWKNWHWHKPSCHKPCCSHETHA</sequence>
<reference evidence="2" key="1">
    <citation type="submission" date="2020-09" db="EMBL/GenBank/DDBJ databases">
        <title>Pelagicoccus enzymogenes sp. nov. with an EPS production, isolated from marine sediment.</title>
        <authorList>
            <person name="Feng X."/>
        </authorList>
    </citation>
    <scope>NUCLEOTIDE SEQUENCE</scope>
    <source>
        <strain evidence="2">NFK12</strain>
    </source>
</reference>
<name>A0A927IEP7_9BACT</name>
<evidence type="ECO:0000313" key="2">
    <source>
        <dbReference type="EMBL" id="MBD5779277.1"/>
    </source>
</evidence>